<feature type="domain" description="PAC" evidence="4">
    <location>
        <begin position="92"/>
        <end position="144"/>
    </location>
</feature>
<dbReference type="CDD" id="cd00130">
    <property type="entry name" value="PAS"/>
    <property type="match status" value="3"/>
</dbReference>
<dbReference type="InterPro" id="IPR013655">
    <property type="entry name" value="PAS_fold_3"/>
</dbReference>
<dbReference type="Gene3D" id="1.10.287.950">
    <property type="entry name" value="Methyl-accepting chemotaxis protein"/>
    <property type="match status" value="1"/>
</dbReference>
<protein>
    <submittedName>
        <fullName evidence="5">PAS domain-containing methyl-accepting chemotaxis protein</fullName>
    </submittedName>
</protein>
<dbReference type="InterPro" id="IPR004090">
    <property type="entry name" value="Chemotax_Me-accpt_rcpt"/>
</dbReference>
<feature type="domain" description="Methyl-accepting transducer" evidence="2">
    <location>
        <begin position="387"/>
        <end position="569"/>
    </location>
</feature>
<dbReference type="InterPro" id="IPR035965">
    <property type="entry name" value="PAS-like_dom_sf"/>
</dbReference>
<dbReference type="EMBL" id="JAFCLK010000005">
    <property type="protein sequence ID" value="MBR1135388.1"/>
    <property type="molecule type" value="Genomic_DNA"/>
</dbReference>
<dbReference type="PROSITE" id="PS50113">
    <property type="entry name" value="PAC"/>
    <property type="match status" value="3"/>
</dbReference>
<evidence type="ECO:0000259" key="4">
    <source>
        <dbReference type="PROSITE" id="PS50113"/>
    </source>
</evidence>
<dbReference type="SUPFAM" id="SSF55785">
    <property type="entry name" value="PYP-like sensor domain (PAS domain)"/>
    <property type="match status" value="3"/>
</dbReference>
<evidence type="ECO:0000259" key="3">
    <source>
        <dbReference type="PROSITE" id="PS50112"/>
    </source>
</evidence>
<reference evidence="6" key="1">
    <citation type="journal article" date="2021" name="ISME J.">
        <title>Evolutionary origin and ecological implication of a unique nif island in free-living Bradyrhizobium lineages.</title>
        <authorList>
            <person name="Tao J."/>
        </authorList>
    </citation>
    <scope>NUCLEOTIDE SEQUENCE [LARGE SCALE GENOMIC DNA]</scope>
    <source>
        <strain evidence="6">SZCCT0094</strain>
    </source>
</reference>
<dbReference type="PANTHER" id="PTHR24422">
    <property type="entry name" value="CHEMOTAXIS PROTEIN METHYLTRANSFERASE"/>
    <property type="match status" value="1"/>
</dbReference>
<dbReference type="PROSITE" id="PS50111">
    <property type="entry name" value="CHEMOTAXIS_TRANSDUC_2"/>
    <property type="match status" value="1"/>
</dbReference>
<dbReference type="Gene3D" id="3.30.450.20">
    <property type="entry name" value="PAS domain"/>
    <property type="match status" value="3"/>
</dbReference>
<proteinExistence type="predicted"/>
<dbReference type="InterPro" id="IPR000700">
    <property type="entry name" value="PAS-assoc_C"/>
</dbReference>
<dbReference type="NCBIfam" id="TIGR00229">
    <property type="entry name" value="sensory_box"/>
    <property type="match status" value="3"/>
</dbReference>
<feature type="domain" description="PAC" evidence="4">
    <location>
        <begin position="336"/>
        <end position="388"/>
    </location>
</feature>
<dbReference type="SMART" id="SM00086">
    <property type="entry name" value="PAC"/>
    <property type="match status" value="3"/>
</dbReference>
<dbReference type="SUPFAM" id="SSF58104">
    <property type="entry name" value="Methyl-accepting chemotaxis protein (MCP) signaling domain"/>
    <property type="match status" value="1"/>
</dbReference>
<dbReference type="PROSITE" id="PS50112">
    <property type="entry name" value="PAS"/>
    <property type="match status" value="1"/>
</dbReference>
<keyword evidence="1" id="KW-0807">Transducer</keyword>
<evidence type="ECO:0000313" key="6">
    <source>
        <dbReference type="Proteomes" id="UP001314635"/>
    </source>
</evidence>
<dbReference type="InterPro" id="IPR004089">
    <property type="entry name" value="MCPsignal_dom"/>
</dbReference>
<dbReference type="Pfam" id="PF08447">
    <property type="entry name" value="PAS_3"/>
    <property type="match status" value="3"/>
</dbReference>
<dbReference type="Proteomes" id="UP001314635">
    <property type="component" value="Unassembled WGS sequence"/>
</dbReference>
<accession>A0ABS5G261</accession>
<evidence type="ECO:0000313" key="5">
    <source>
        <dbReference type="EMBL" id="MBR1135388.1"/>
    </source>
</evidence>
<evidence type="ECO:0000259" key="2">
    <source>
        <dbReference type="PROSITE" id="PS50111"/>
    </source>
</evidence>
<dbReference type="SMART" id="SM00283">
    <property type="entry name" value="MA"/>
    <property type="match status" value="1"/>
</dbReference>
<dbReference type="Pfam" id="PF00015">
    <property type="entry name" value="MCPsignal"/>
    <property type="match status" value="1"/>
</dbReference>
<evidence type="ECO:0000256" key="1">
    <source>
        <dbReference type="PROSITE-ProRule" id="PRU00284"/>
    </source>
</evidence>
<sequence>MRALSHGDAIVFRSKTSSAAEAQLAALSRAMAVIEFKLDGTIITANRNFLDAVGYELAEIAGQHHSMFVAPAERDNAAYREFWTSLNRGEFHAAEFKRVAKGGRDIWIEASYNPVIDSSGRPVKVVKYATDITQKKLRAMTDSSKLAAIDRAQAIIEFDLDGTIIQANQNFLDSLGYRLAEIQGKHHSLFVEAAVRDTPAYQEFWAALGRGEYQSGEYKRIGKGGKEVWILASYNPVLDDKGRPFGVVKFASDVTAQKLRNADLAGQIDAIEKSQAVIEFNMDGTIITANDNFLAAVGYGLAEIQGKHHSLFVEPQERDSDDYRAFWAGLNCGQYQSAEYKRIGKGGREVYIQASYNPILDLNGKPFKVVKYATDVTPQVLVRMGNERVRAMMESVAAGAEELNASVREISEAMTKSRDTAMSAVDRVATADAQAQRLSEAAQAMSGIVELINGITGQINLLALNATIESARAGEAGRGFAVVASEVKNLANQAKRATDKIGDEIESLNGISGDVVTALGSIKQAIVNVSEYVTSTAAAVEEQSTVTSEMSSSMQRAAAEAQALSARAA</sequence>
<dbReference type="PANTHER" id="PTHR24422:SF10">
    <property type="entry name" value="CHEMOTAXIS PROTEIN METHYLTRANSFERASE 2"/>
    <property type="match status" value="1"/>
</dbReference>
<organism evidence="5 6">
    <name type="scientific">Bradyrhizobium denitrificans</name>
    <dbReference type="NCBI Taxonomy" id="2734912"/>
    <lineage>
        <taxon>Bacteria</taxon>
        <taxon>Pseudomonadati</taxon>
        <taxon>Pseudomonadota</taxon>
        <taxon>Alphaproteobacteria</taxon>
        <taxon>Hyphomicrobiales</taxon>
        <taxon>Nitrobacteraceae</taxon>
        <taxon>Bradyrhizobium</taxon>
    </lineage>
</organism>
<feature type="domain" description="PAS" evidence="3">
    <location>
        <begin position="155"/>
        <end position="185"/>
    </location>
</feature>
<gene>
    <name evidence="5" type="ORF">JQ619_06395</name>
</gene>
<dbReference type="RefSeq" id="WP_172235385.1">
    <property type="nucleotide sequence ID" value="NZ_JABFDP010000001.1"/>
</dbReference>
<name>A0ABS5G261_9BRAD</name>
<keyword evidence="6" id="KW-1185">Reference proteome</keyword>
<dbReference type="InterPro" id="IPR050903">
    <property type="entry name" value="Bact_Chemotaxis_MeTrfase"/>
</dbReference>
<comment type="caution">
    <text evidence="5">The sequence shown here is derived from an EMBL/GenBank/DDBJ whole genome shotgun (WGS) entry which is preliminary data.</text>
</comment>
<dbReference type="InterPro" id="IPR000014">
    <property type="entry name" value="PAS"/>
</dbReference>
<dbReference type="PRINTS" id="PR00260">
    <property type="entry name" value="CHEMTRNSDUCR"/>
</dbReference>
<dbReference type="SMART" id="SM00091">
    <property type="entry name" value="PAS"/>
    <property type="match status" value="3"/>
</dbReference>
<feature type="domain" description="PAC" evidence="4">
    <location>
        <begin position="214"/>
        <end position="266"/>
    </location>
</feature>
<dbReference type="InterPro" id="IPR001610">
    <property type="entry name" value="PAC"/>
</dbReference>